<organism evidence="3 4">
    <name type="scientific">Abrus precatorius</name>
    <name type="common">Indian licorice</name>
    <name type="synonym">Glycine abrus</name>
    <dbReference type="NCBI Taxonomy" id="3816"/>
    <lineage>
        <taxon>Eukaryota</taxon>
        <taxon>Viridiplantae</taxon>
        <taxon>Streptophyta</taxon>
        <taxon>Embryophyta</taxon>
        <taxon>Tracheophyta</taxon>
        <taxon>Spermatophyta</taxon>
        <taxon>Magnoliopsida</taxon>
        <taxon>eudicotyledons</taxon>
        <taxon>Gunneridae</taxon>
        <taxon>Pentapetalae</taxon>
        <taxon>rosids</taxon>
        <taxon>fabids</taxon>
        <taxon>Fabales</taxon>
        <taxon>Fabaceae</taxon>
        <taxon>Papilionoideae</taxon>
        <taxon>50 kb inversion clade</taxon>
        <taxon>NPAAA clade</taxon>
        <taxon>indigoferoid/millettioid clade</taxon>
        <taxon>Abreae</taxon>
        <taxon>Abrus</taxon>
    </lineage>
</organism>
<sequence>MGKEKEGDLWDDSALIDAFDHAISTYKKMHSGAKNKVEEAERVTAENASKVEFPTLHTTRDAGDKGNVPAIDGPGSGDTSNVSKLEENHHAESQVDQPCLDSASGQDIQSVHDGYVYAQGADDYNQLVAQYYELEEKRMKILEQLNQYGGLNYQYTAAASSSAVPYSDAQGYSMATHQVSDPNAVCSCCPCFSQCVLAPCTSVPGCSLGGSCVGKPSCNQYVEMDHKMSFPREDGEIHKMAMGAAERALSTIRTTIPADYNINEEKERNNTEPGQSNGSETDLTAVLNAWYSAGFYTGKYLVEQSIQNRRQK</sequence>
<protein>
    <submittedName>
        <fullName evidence="4">Uncharacterized protein LOC113869677</fullName>
    </submittedName>
</protein>
<dbReference type="PANTHER" id="PTHR39267:SF1">
    <property type="entry name" value="SURVIVAL MOTOR NEURON PROTEIN"/>
    <property type="match status" value="1"/>
</dbReference>
<keyword evidence="3" id="KW-1185">Reference proteome</keyword>
<dbReference type="KEGG" id="aprc:113869677"/>
<reference evidence="4" key="2">
    <citation type="submission" date="2025-08" db="UniProtKB">
        <authorList>
            <consortium name="RefSeq"/>
        </authorList>
    </citation>
    <scope>IDENTIFICATION</scope>
    <source>
        <tissue evidence="4">Young leaves</tissue>
    </source>
</reference>
<proteinExistence type="predicted"/>
<feature type="domain" description="Survival Motor Neuron Gemin2-binding" evidence="2">
    <location>
        <begin position="4"/>
        <end position="31"/>
    </location>
</feature>
<dbReference type="InterPro" id="IPR040424">
    <property type="entry name" value="Smn1"/>
</dbReference>
<dbReference type="InterPro" id="IPR049481">
    <property type="entry name" value="SMN_G2-BD"/>
</dbReference>
<dbReference type="CDD" id="cd22851">
    <property type="entry name" value="SMN_N"/>
    <property type="match status" value="1"/>
</dbReference>
<accession>A0A8B8LZW8</accession>
<dbReference type="GeneID" id="113869677"/>
<dbReference type="RefSeq" id="XP_027361926.1">
    <property type="nucleotide sequence ID" value="XM_027506125.1"/>
</dbReference>
<dbReference type="AlphaFoldDB" id="A0A8B8LZW8"/>
<dbReference type="OrthoDB" id="197400at2759"/>
<dbReference type="Pfam" id="PF20636">
    <property type="entry name" value="SMN_G2-BD"/>
    <property type="match status" value="1"/>
</dbReference>
<dbReference type="Proteomes" id="UP000694853">
    <property type="component" value="Unplaced"/>
</dbReference>
<dbReference type="PANTHER" id="PTHR39267">
    <property type="entry name" value="SURVIVAL MOTOR NEURON-LIKE PROTEIN 1"/>
    <property type="match status" value="1"/>
</dbReference>
<gene>
    <name evidence="4" type="primary">LOC113869677</name>
</gene>
<evidence type="ECO:0000259" key="2">
    <source>
        <dbReference type="Pfam" id="PF20636"/>
    </source>
</evidence>
<feature type="compositionally biased region" description="Basic and acidic residues" evidence="1">
    <location>
        <begin position="84"/>
        <end position="93"/>
    </location>
</feature>
<name>A0A8B8LZW8_ABRPR</name>
<evidence type="ECO:0000313" key="4">
    <source>
        <dbReference type="RefSeq" id="XP_027361926.1"/>
    </source>
</evidence>
<evidence type="ECO:0000313" key="3">
    <source>
        <dbReference type="Proteomes" id="UP000694853"/>
    </source>
</evidence>
<reference evidence="3" key="1">
    <citation type="journal article" date="2019" name="Toxins">
        <title>Detection of Abrin-Like and Prepropulchellin-Like Toxin Genes and Transcripts Using Whole Genome Sequencing and Full-Length Transcript Sequencing of Abrus precatorius.</title>
        <authorList>
            <person name="Hovde B.T."/>
            <person name="Daligault H.E."/>
            <person name="Hanschen E.R."/>
            <person name="Kunde Y.A."/>
            <person name="Johnson M.B."/>
            <person name="Starkenburg S.R."/>
            <person name="Johnson S.L."/>
        </authorList>
    </citation>
    <scope>NUCLEOTIDE SEQUENCE [LARGE SCALE GENOMIC DNA]</scope>
</reference>
<feature type="region of interest" description="Disordered" evidence="1">
    <location>
        <begin position="52"/>
        <end position="104"/>
    </location>
</feature>
<evidence type="ECO:0000256" key="1">
    <source>
        <dbReference type="SAM" id="MobiDB-lite"/>
    </source>
</evidence>